<dbReference type="InterPro" id="IPR000868">
    <property type="entry name" value="Isochorismatase-like_dom"/>
</dbReference>
<accession>A0A1E7FE23</accession>
<reference evidence="3 4" key="1">
    <citation type="submission" date="2016-09" db="EMBL/GenBank/DDBJ databases">
        <title>Extensive genetic diversity and differential bi-allelic expression allows diatom success in the polar Southern Ocean.</title>
        <authorList>
            <consortium name="DOE Joint Genome Institute"/>
            <person name="Mock T."/>
            <person name="Otillar R.P."/>
            <person name="Strauss J."/>
            <person name="Dupont C."/>
            <person name="Frickenhaus S."/>
            <person name="Maumus F."/>
            <person name="Mcmullan M."/>
            <person name="Sanges R."/>
            <person name="Schmutz J."/>
            <person name="Toseland A."/>
            <person name="Valas R."/>
            <person name="Veluchamy A."/>
            <person name="Ward B.J."/>
            <person name="Allen A."/>
            <person name="Barry K."/>
            <person name="Falciatore A."/>
            <person name="Ferrante M."/>
            <person name="Fortunato A.E."/>
            <person name="Gloeckner G."/>
            <person name="Gruber A."/>
            <person name="Hipkin R."/>
            <person name="Janech M."/>
            <person name="Kroth P."/>
            <person name="Leese F."/>
            <person name="Lindquist E."/>
            <person name="Lyon B.R."/>
            <person name="Martin J."/>
            <person name="Mayer C."/>
            <person name="Parker M."/>
            <person name="Quesneville H."/>
            <person name="Raymond J."/>
            <person name="Uhlig C."/>
            <person name="Valentin K.U."/>
            <person name="Worden A.Z."/>
            <person name="Armbrust E.V."/>
            <person name="Bowler C."/>
            <person name="Green B."/>
            <person name="Moulton V."/>
            <person name="Van Oosterhout C."/>
            <person name="Grigoriev I."/>
        </authorList>
    </citation>
    <scope>NUCLEOTIDE SEQUENCE [LARGE SCALE GENOMIC DNA]</scope>
    <source>
        <strain evidence="3 4">CCMP1102</strain>
    </source>
</reference>
<dbReference type="Pfam" id="PF00857">
    <property type="entry name" value="Isochorismatase"/>
    <property type="match status" value="1"/>
</dbReference>
<gene>
    <name evidence="3" type="ORF">FRACYDRAFT_268986</name>
</gene>
<organism evidence="3 4">
    <name type="scientific">Fragilariopsis cylindrus CCMP1102</name>
    <dbReference type="NCBI Taxonomy" id="635003"/>
    <lineage>
        <taxon>Eukaryota</taxon>
        <taxon>Sar</taxon>
        <taxon>Stramenopiles</taxon>
        <taxon>Ochrophyta</taxon>
        <taxon>Bacillariophyta</taxon>
        <taxon>Bacillariophyceae</taxon>
        <taxon>Bacillariophycidae</taxon>
        <taxon>Bacillariales</taxon>
        <taxon>Bacillariaceae</taxon>
        <taxon>Fragilariopsis</taxon>
    </lineage>
</organism>
<dbReference type="SUPFAM" id="SSF52499">
    <property type="entry name" value="Isochorismatase-like hydrolases"/>
    <property type="match status" value="1"/>
</dbReference>
<dbReference type="AlphaFoldDB" id="A0A1E7FE23"/>
<sequence>MMNTGGITNAVRRLSSSTSVGKLKPENTVFLLCDIQDRFRPLTWRGETIINTAKYMTSVAKELDIPIVITQQYTKVFGETVKDTFADQEHFASCKIFEKKRFSMCTDEVKSHMQTLNRDSVVIFGIEAHVCVQQTCLDLLEDGKEVHIIADSVSSQQPYDRELALNRMSQAGAFLTTAQSAAFMLMQSAEHANFKAVSKLTVEHMKLPNEFNGDA</sequence>
<dbReference type="KEGG" id="fcy:FRACYDRAFT_268986"/>
<protein>
    <submittedName>
        <fullName evidence="3">Isochorismatase hydrolase</fullName>
    </submittedName>
</protein>
<dbReference type="Gene3D" id="3.40.50.850">
    <property type="entry name" value="Isochorismatase-like"/>
    <property type="match status" value="1"/>
</dbReference>
<proteinExistence type="inferred from homology"/>
<dbReference type="GO" id="GO:0016787">
    <property type="term" value="F:hydrolase activity"/>
    <property type="evidence" value="ECO:0007669"/>
    <property type="project" value="UniProtKB-KW"/>
</dbReference>
<dbReference type="InterPro" id="IPR036380">
    <property type="entry name" value="Isochorismatase-like_sf"/>
</dbReference>
<name>A0A1E7FE23_9STRA</name>
<keyword evidence="4" id="KW-1185">Reference proteome</keyword>
<evidence type="ECO:0000313" key="4">
    <source>
        <dbReference type="Proteomes" id="UP000095751"/>
    </source>
</evidence>
<evidence type="ECO:0000259" key="2">
    <source>
        <dbReference type="Pfam" id="PF00857"/>
    </source>
</evidence>
<keyword evidence="3" id="KW-0378">Hydrolase</keyword>
<evidence type="ECO:0000313" key="3">
    <source>
        <dbReference type="EMBL" id="OEU16394.1"/>
    </source>
</evidence>
<dbReference type="PANTHER" id="PTHR14119">
    <property type="entry name" value="HYDROLASE"/>
    <property type="match status" value="1"/>
</dbReference>
<dbReference type="EMBL" id="KV784358">
    <property type="protein sequence ID" value="OEU16394.1"/>
    <property type="molecule type" value="Genomic_DNA"/>
</dbReference>
<dbReference type="InterPro" id="IPR050993">
    <property type="entry name" value="Isochorismatase_domain"/>
</dbReference>
<dbReference type="PANTHER" id="PTHR14119:SF3">
    <property type="entry name" value="ISOCHORISMATASE DOMAIN-CONTAINING PROTEIN 2"/>
    <property type="match status" value="1"/>
</dbReference>
<evidence type="ECO:0000256" key="1">
    <source>
        <dbReference type="ARBA" id="ARBA00006336"/>
    </source>
</evidence>
<feature type="domain" description="Isochorismatase-like" evidence="2">
    <location>
        <begin position="28"/>
        <end position="179"/>
    </location>
</feature>
<comment type="similarity">
    <text evidence="1">Belongs to the isochorismatase family.</text>
</comment>
<dbReference type="OrthoDB" id="269496at2759"/>
<dbReference type="InParanoid" id="A0A1E7FE23"/>
<dbReference type="Proteomes" id="UP000095751">
    <property type="component" value="Unassembled WGS sequence"/>
</dbReference>